<dbReference type="InterPro" id="IPR039420">
    <property type="entry name" value="WalR-like"/>
</dbReference>
<dbReference type="Gene3D" id="6.10.250.690">
    <property type="match status" value="1"/>
</dbReference>
<dbReference type="GO" id="GO:0006355">
    <property type="term" value="P:regulation of DNA-templated transcription"/>
    <property type="evidence" value="ECO:0007669"/>
    <property type="project" value="InterPro"/>
</dbReference>
<protein>
    <recommendedName>
        <fullName evidence="1">Stage 0 sporulation protein A homolog</fullName>
    </recommendedName>
</protein>
<dbReference type="SUPFAM" id="SSF52172">
    <property type="entry name" value="CheY-like"/>
    <property type="match status" value="1"/>
</dbReference>
<comment type="function">
    <text evidence="7">May play the central regulatory role in sporulation. It may be an element of the effector pathway responsible for the activation of sporulation genes in response to nutritional stress. Spo0A may act in concert with spo0H (a sigma factor) to control the expression of some genes that are critical to the sporulation process.</text>
</comment>
<dbReference type="InterPro" id="IPR016032">
    <property type="entry name" value="Sig_transdc_resp-reg_C-effctor"/>
</dbReference>
<dbReference type="PANTHER" id="PTHR48111:SF40">
    <property type="entry name" value="PHOSPHATE REGULON TRANSCRIPTIONAL REGULATORY PROTEIN PHOB"/>
    <property type="match status" value="1"/>
</dbReference>
<feature type="domain" description="Response regulatory" evidence="10">
    <location>
        <begin position="11"/>
        <end position="124"/>
    </location>
</feature>
<dbReference type="CDD" id="cd17574">
    <property type="entry name" value="REC_OmpR"/>
    <property type="match status" value="1"/>
</dbReference>
<evidence type="ECO:0000313" key="13">
    <source>
        <dbReference type="Proteomes" id="UP000486601"/>
    </source>
</evidence>
<evidence type="ECO:0000256" key="1">
    <source>
        <dbReference type="ARBA" id="ARBA00018672"/>
    </source>
</evidence>
<dbReference type="AlphaFoldDB" id="A0A7X5SXC7"/>
<dbReference type="InterPro" id="IPR001867">
    <property type="entry name" value="OmpR/PhoB-type_DNA-bd"/>
</dbReference>
<dbReference type="Pfam" id="PF00486">
    <property type="entry name" value="Trans_reg_C"/>
    <property type="match status" value="1"/>
</dbReference>
<keyword evidence="3" id="KW-0902">Two-component regulatory system</keyword>
<dbReference type="FunFam" id="3.40.50.2300:FF:000001">
    <property type="entry name" value="DNA-binding response regulator PhoB"/>
    <property type="match status" value="1"/>
</dbReference>
<dbReference type="GO" id="GO:0000976">
    <property type="term" value="F:transcription cis-regulatory region binding"/>
    <property type="evidence" value="ECO:0007669"/>
    <property type="project" value="TreeGrafter"/>
</dbReference>
<accession>A0A7X5SXC7</accession>
<dbReference type="GO" id="GO:0000156">
    <property type="term" value="F:phosphorelay response regulator activity"/>
    <property type="evidence" value="ECO:0007669"/>
    <property type="project" value="TreeGrafter"/>
</dbReference>
<dbReference type="Gene3D" id="1.10.10.10">
    <property type="entry name" value="Winged helix-like DNA-binding domain superfamily/Winged helix DNA-binding domain"/>
    <property type="match status" value="1"/>
</dbReference>
<reference evidence="12 13" key="1">
    <citation type="submission" date="2019-04" db="EMBL/GenBank/DDBJ databases">
        <title>Genome sequencing of Clostridium botulinum Groups I-IV and Clostridium butyricum.</title>
        <authorList>
            <person name="Brunt J."/>
            <person name="Van Vliet A.H.M."/>
            <person name="Stringer S.C."/>
            <person name="Carter A.T."/>
            <person name="Peck M.W."/>
        </authorList>
    </citation>
    <scope>NUCLEOTIDE SEQUENCE [LARGE SCALE GENOMIC DNA]</scope>
    <source>
        <strain evidence="12 13">IFR 18/108</strain>
    </source>
</reference>
<evidence type="ECO:0000256" key="9">
    <source>
        <dbReference type="PROSITE-ProRule" id="PRU01091"/>
    </source>
</evidence>
<gene>
    <name evidence="12" type="ORF">FDF70_03920</name>
</gene>
<evidence type="ECO:0000256" key="7">
    <source>
        <dbReference type="ARBA" id="ARBA00024867"/>
    </source>
</evidence>
<dbReference type="GO" id="GO:0005829">
    <property type="term" value="C:cytosol"/>
    <property type="evidence" value="ECO:0007669"/>
    <property type="project" value="TreeGrafter"/>
</dbReference>
<dbReference type="FunFam" id="1.10.10.10:FF:000018">
    <property type="entry name" value="DNA-binding response regulator ResD"/>
    <property type="match status" value="1"/>
</dbReference>
<dbReference type="Gene3D" id="3.40.50.2300">
    <property type="match status" value="1"/>
</dbReference>
<evidence type="ECO:0000256" key="2">
    <source>
        <dbReference type="ARBA" id="ARBA00022553"/>
    </source>
</evidence>
<organism evidence="12 13">
    <name type="scientific">Clostridium sporogenes</name>
    <dbReference type="NCBI Taxonomy" id="1509"/>
    <lineage>
        <taxon>Bacteria</taxon>
        <taxon>Bacillati</taxon>
        <taxon>Bacillota</taxon>
        <taxon>Clostridia</taxon>
        <taxon>Eubacteriales</taxon>
        <taxon>Clostridiaceae</taxon>
        <taxon>Clostridium</taxon>
    </lineage>
</organism>
<feature type="modified residue" description="4-aspartylphosphate" evidence="8">
    <location>
        <position position="60"/>
    </location>
</feature>
<dbReference type="InterPro" id="IPR036388">
    <property type="entry name" value="WH-like_DNA-bd_sf"/>
</dbReference>
<dbReference type="GO" id="GO:0032993">
    <property type="term" value="C:protein-DNA complex"/>
    <property type="evidence" value="ECO:0007669"/>
    <property type="project" value="TreeGrafter"/>
</dbReference>
<evidence type="ECO:0000313" key="12">
    <source>
        <dbReference type="EMBL" id="NFR60664.1"/>
    </source>
</evidence>
<dbReference type="PROSITE" id="PS50110">
    <property type="entry name" value="RESPONSE_REGULATORY"/>
    <property type="match status" value="1"/>
</dbReference>
<feature type="domain" description="OmpR/PhoB-type" evidence="11">
    <location>
        <begin position="134"/>
        <end position="230"/>
    </location>
</feature>
<dbReference type="Pfam" id="PF00072">
    <property type="entry name" value="Response_reg"/>
    <property type="match status" value="1"/>
</dbReference>
<dbReference type="SUPFAM" id="SSF46894">
    <property type="entry name" value="C-terminal effector domain of the bipartite response regulators"/>
    <property type="match status" value="1"/>
</dbReference>
<dbReference type="SMART" id="SM00448">
    <property type="entry name" value="REC"/>
    <property type="match status" value="1"/>
</dbReference>
<dbReference type="InterPro" id="IPR011006">
    <property type="entry name" value="CheY-like_superfamily"/>
</dbReference>
<evidence type="ECO:0000259" key="10">
    <source>
        <dbReference type="PROSITE" id="PS50110"/>
    </source>
</evidence>
<keyword evidence="5 9" id="KW-0238">DNA-binding</keyword>
<dbReference type="SMART" id="SM00862">
    <property type="entry name" value="Trans_reg_C"/>
    <property type="match status" value="1"/>
</dbReference>
<dbReference type="PROSITE" id="PS51755">
    <property type="entry name" value="OMPR_PHOB"/>
    <property type="match status" value="1"/>
</dbReference>
<feature type="DNA-binding region" description="OmpR/PhoB-type" evidence="9">
    <location>
        <begin position="134"/>
        <end position="230"/>
    </location>
</feature>
<dbReference type="CDD" id="cd00383">
    <property type="entry name" value="trans_reg_C"/>
    <property type="match status" value="1"/>
</dbReference>
<keyword evidence="4" id="KW-0805">Transcription regulation</keyword>
<proteinExistence type="predicted"/>
<dbReference type="Proteomes" id="UP000486601">
    <property type="component" value="Unassembled WGS sequence"/>
</dbReference>
<evidence type="ECO:0000256" key="3">
    <source>
        <dbReference type="ARBA" id="ARBA00023012"/>
    </source>
</evidence>
<keyword evidence="2 8" id="KW-0597">Phosphoprotein</keyword>
<evidence type="ECO:0000256" key="6">
    <source>
        <dbReference type="ARBA" id="ARBA00023163"/>
    </source>
</evidence>
<dbReference type="PANTHER" id="PTHR48111">
    <property type="entry name" value="REGULATOR OF RPOS"/>
    <property type="match status" value="1"/>
</dbReference>
<dbReference type="InterPro" id="IPR001789">
    <property type="entry name" value="Sig_transdc_resp-reg_receiver"/>
</dbReference>
<evidence type="ECO:0000256" key="5">
    <source>
        <dbReference type="ARBA" id="ARBA00023125"/>
    </source>
</evidence>
<evidence type="ECO:0000256" key="4">
    <source>
        <dbReference type="ARBA" id="ARBA00023015"/>
    </source>
</evidence>
<comment type="caution">
    <text evidence="12">The sequence shown here is derived from an EMBL/GenBank/DDBJ whole genome shotgun (WGS) entry which is preliminary data.</text>
</comment>
<dbReference type="EMBL" id="SXCS01000002">
    <property type="protein sequence ID" value="NFR60664.1"/>
    <property type="molecule type" value="Genomic_DNA"/>
</dbReference>
<sequence length="231" mass="27065">MMKGVTLVGKRILIIEDEKKLNDIMALYLKKEGYEVYSAYDGKEGEELIENEDFNLIILDVMMPQKDGWTLLRKINKKGSIPVIMTTARGEEEDRIFGLELGAVDYMVKPISMKELILRVGLRIKSYEKEEKEEDILTFENMVVYPSKRIVKEGNNEIALTPKEFDLLTFLCRNPEQVFKREHLLDKVWSYDFMGDTRTVDTHIKNLREKIQYCNEHLKTVWGVGYKLQTK</sequence>
<evidence type="ECO:0000256" key="8">
    <source>
        <dbReference type="PROSITE-ProRule" id="PRU00169"/>
    </source>
</evidence>
<evidence type="ECO:0000259" key="11">
    <source>
        <dbReference type="PROSITE" id="PS51755"/>
    </source>
</evidence>
<keyword evidence="6" id="KW-0804">Transcription</keyword>
<name>A0A7X5SXC7_CLOSG</name>